<dbReference type="OrthoDB" id="675048at2"/>
<name>A0A562SJY0_9BACT</name>
<reference evidence="1 2" key="1">
    <citation type="journal article" date="2015" name="Stand. Genomic Sci.">
        <title>Genomic Encyclopedia of Bacterial and Archaeal Type Strains, Phase III: the genomes of soil and plant-associated and newly described type strains.</title>
        <authorList>
            <person name="Whitman W.B."/>
            <person name="Woyke T."/>
            <person name="Klenk H.P."/>
            <person name="Zhou Y."/>
            <person name="Lilburn T.G."/>
            <person name="Beck B.J."/>
            <person name="De Vos P."/>
            <person name="Vandamme P."/>
            <person name="Eisen J.A."/>
            <person name="Garrity G."/>
            <person name="Hugenholtz P."/>
            <person name="Kyrpides N.C."/>
        </authorList>
    </citation>
    <scope>NUCLEOTIDE SEQUENCE [LARGE SCALE GENOMIC DNA]</scope>
    <source>
        <strain evidence="1 2">CGMCC 1.7271</strain>
    </source>
</reference>
<gene>
    <name evidence="1" type="ORF">IQ13_2530</name>
</gene>
<evidence type="ECO:0000313" key="2">
    <source>
        <dbReference type="Proteomes" id="UP000316167"/>
    </source>
</evidence>
<protein>
    <submittedName>
        <fullName evidence="1">Uncharacterized protein</fullName>
    </submittedName>
</protein>
<proteinExistence type="predicted"/>
<evidence type="ECO:0000313" key="1">
    <source>
        <dbReference type="EMBL" id="TWI81512.1"/>
    </source>
</evidence>
<accession>A0A562SJY0</accession>
<organism evidence="1 2">
    <name type="scientific">Lacibacter cauensis</name>
    <dbReference type="NCBI Taxonomy" id="510947"/>
    <lineage>
        <taxon>Bacteria</taxon>
        <taxon>Pseudomonadati</taxon>
        <taxon>Bacteroidota</taxon>
        <taxon>Chitinophagia</taxon>
        <taxon>Chitinophagales</taxon>
        <taxon>Chitinophagaceae</taxon>
        <taxon>Lacibacter</taxon>
    </lineage>
</organism>
<dbReference type="AlphaFoldDB" id="A0A562SJY0"/>
<dbReference type="Proteomes" id="UP000316167">
    <property type="component" value="Unassembled WGS sequence"/>
</dbReference>
<keyword evidence="2" id="KW-1185">Reference proteome</keyword>
<sequence>MCAYKRKTRIEKRDLEKQPEVKRIDGDFADMKKGDKMLIATPAIVDDYVRHIPKGKQSTIAQMRKDLAAEYHAVNCCPTSTGIFLRIVAEAAYEEYQQGKPISKITPFWRIINEQSPAAKKLTFGIDFLLEQRRKEKLELPAVK</sequence>
<dbReference type="EMBL" id="VLLE01000004">
    <property type="protein sequence ID" value="TWI81512.1"/>
    <property type="molecule type" value="Genomic_DNA"/>
</dbReference>
<comment type="caution">
    <text evidence="1">The sequence shown here is derived from an EMBL/GenBank/DDBJ whole genome shotgun (WGS) entry which is preliminary data.</text>
</comment>